<organism evidence="1 2">
    <name type="scientific">Paramecium sonneborni</name>
    <dbReference type="NCBI Taxonomy" id="65129"/>
    <lineage>
        <taxon>Eukaryota</taxon>
        <taxon>Sar</taxon>
        <taxon>Alveolata</taxon>
        <taxon>Ciliophora</taxon>
        <taxon>Intramacronucleata</taxon>
        <taxon>Oligohymenophorea</taxon>
        <taxon>Peniculida</taxon>
        <taxon>Parameciidae</taxon>
        <taxon>Paramecium</taxon>
    </lineage>
</organism>
<evidence type="ECO:0000313" key="2">
    <source>
        <dbReference type="Proteomes" id="UP000692954"/>
    </source>
</evidence>
<proteinExistence type="predicted"/>
<gene>
    <name evidence="1" type="ORF">PSON_ATCC_30995.1.T4690002</name>
</gene>
<evidence type="ECO:0000313" key="1">
    <source>
        <dbReference type="EMBL" id="CAD8131324.1"/>
    </source>
</evidence>
<dbReference type="EMBL" id="CAJJDN010000469">
    <property type="protein sequence ID" value="CAD8131324.1"/>
    <property type="molecule type" value="Genomic_DNA"/>
</dbReference>
<protein>
    <submittedName>
        <fullName evidence="1">Uncharacterized protein</fullName>
    </submittedName>
</protein>
<sequence>MYRQISNIDKLKQQMKLNQQVKELLQRGEIDIENPQHLQHLEVMFHKNQIIIEILTKDQKQRNSNDLNLLASALQSIKYFNEMMKTTTSLDEMLNLYKELQYINLLVILAKTFIQYQKVVFGCQLEEADQEMRDWIKKKHPLGKEFDEREESDEDQFDCLDDEKMLENKYQNMMKESKQNRVRKQFWRNSLNQFITQISYYSMCRKLLIYQIIKRSFQQIFI</sequence>
<reference evidence="1" key="1">
    <citation type="submission" date="2021-01" db="EMBL/GenBank/DDBJ databases">
        <authorList>
            <consortium name="Genoscope - CEA"/>
            <person name="William W."/>
        </authorList>
    </citation>
    <scope>NUCLEOTIDE SEQUENCE</scope>
</reference>
<name>A0A8S1RY30_9CILI</name>
<comment type="caution">
    <text evidence="1">The sequence shown here is derived from an EMBL/GenBank/DDBJ whole genome shotgun (WGS) entry which is preliminary data.</text>
</comment>
<dbReference type="Proteomes" id="UP000692954">
    <property type="component" value="Unassembled WGS sequence"/>
</dbReference>
<accession>A0A8S1RY30</accession>
<keyword evidence="2" id="KW-1185">Reference proteome</keyword>
<dbReference type="AlphaFoldDB" id="A0A8S1RY30"/>